<dbReference type="GO" id="GO:0004725">
    <property type="term" value="F:protein tyrosine phosphatase activity"/>
    <property type="evidence" value="ECO:0007669"/>
    <property type="project" value="UniProtKB-EC"/>
</dbReference>
<accession>A0A8B6E5Z1</accession>
<dbReference type="PRINTS" id="PR00935">
    <property type="entry name" value="BAND41"/>
</dbReference>
<evidence type="ECO:0000256" key="7">
    <source>
        <dbReference type="ARBA" id="ARBA00023212"/>
    </source>
</evidence>
<dbReference type="InterPro" id="IPR018979">
    <property type="entry name" value="FERM_N"/>
</dbReference>
<keyword evidence="7" id="KW-0206">Cytoskeleton</keyword>
<reference evidence="12" key="1">
    <citation type="submission" date="2018-11" db="EMBL/GenBank/DDBJ databases">
        <authorList>
            <person name="Alioto T."/>
            <person name="Alioto T."/>
        </authorList>
    </citation>
    <scope>NUCLEOTIDE SEQUENCE</scope>
</reference>
<sequence length="1082" mass="123899">MPFGIKFKRTRRYEISSKNALVVGVHMLDNSYLECTLTSESTGQQCLDSIAQRIELEETQYFGLRYVTKKLQFHWIELDKPLKKQLDKHAQASNSPRLYFGVMFYIPGAHKLADEVARFQYFLQLKNDIVDGRIPLSVDQAVRLSALSLQAEFDDYQEDKNAQDYFKDNALFPKTMCKDETTVTEMMHEALNCYINLHGVHHVKAEINYIKDIQMMDGYGMDYYAAKDEKGRELYLGTFYQGMFARYLHGEATVFFRWNEIARLNQSKKTLEIDTSKSSSQYHMEDSDTAKYVRRFGLLQQKFYRMNKTTPSSSVVDLNEFPETSNMYISDLPPMDPLTQSQTSLTYSQLSYQSQDQRFDQELSQSTTTSAEDFFRQSQQSLETGSRKYNSAESQNSPTQPDPRQAMLPAYRPSPSYDQVMRHRVQQQKGNISNSQMYSAPQENITYSHPDIGSDVSNYSRQESDYVNSETIHNYNNNTLYANVFQEEKQNYMQYRERTSNLIIQPTYSSPELTGLPQEYPTENIFHDPLPFQYKPPPPYPRTSSSTPDLAVQTIRTNVSDSPDLISRKNMGLPPPDAESIEEVRDHDFPTENGEEKNPSSEPITNPPPIIISHVETDDTSREYSETTFHVKETDSEIEDAHNKPAEDTPIQIKYVAPNKAPPPSTSKEVVVRRESFRRLMIANRSGQFNPNSLSSADNSATGSSDKSVIPEVTAEKALGLENPVDALVKSDSTQLEPDQEAERDTDSDSDQDGTIKLRMGPLKMAAMNGLSMSRPMVLALMNDESRAPKDERRKLLETKLSENLVFKEFEEIPKKNPNNDCSVAKLPENGPRNRFKDVLPYDASRVKLAPRKDNHSGYVNGSHIKLSVGDRVWWYIATQAPLPNTCIDFWQLIWEQEVDVIAMLTDLVEMGRQKCFPYWPQEVGPEHTITFGPFEVTLLFCNDSLCYITNRISVVHTNSKKERQIWHLQYTDWPDHGCPDDMYGFLGFLDEVDSVQRLAESEEGSGKKSPIVVHCSAGVGRTGVVILTQVMKWCLEHNHDIDLPKALAGIRNQRMFMVQTLGQYNFIHKTLIQYLKNTRLI</sequence>
<dbReference type="FunFam" id="1.20.80.10:FF:000014">
    <property type="entry name" value="Tyrosine-protein phosphatase non-receptor type"/>
    <property type="match status" value="1"/>
</dbReference>
<evidence type="ECO:0000256" key="2">
    <source>
        <dbReference type="ARBA" id="ARBA00009649"/>
    </source>
</evidence>
<dbReference type="PROSITE" id="PS00383">
    <property type="entry name" value="TYR_PHOSPHATASE_1"/>
    <property type="match status" value="1"/>
</dbReference>
<dbReference type="InterPro" id="IPR000299">
    <property type="entry name" value="FERM_domain"/>
</dbReference>
<evidence type="ECO:0000256" key="6">
    <source>
        <dbReference type="ARBA" id="ARBA00022912"/>
    </source>
</evidence>
<dbReference type="PANTHER" id="PTHR45706">
    <property type="entry name" value="TYROSINE-PROTEIN PHOSPHATASE"/>
    <property type="match status" value="1"/>
</dbReference>
<feature type="compositionally biased region" description="Basic and acidic residues" evidence="8">
    <location>
        <begin position="582"/>
        <end position="599"/>
    </location>
</feature>
<dbReference type="InterPro" id="IPR029071">
    <property type="entry name" value="Ubiquitin-like_domsf"/>
</dbReference>
<comment type="caution">
    <text evidence="12">The sequence shown here is derived from an EMBL/GenBank/DDBJ whole genome shotgun (WGS) entry which is preliminary data.</text>
</comment>
<dbReference type="SUPFAM" id="SSF47031">
    <property type="entry name" value="Second domain of FERM"/>
    <property type="match status" value="1"/>
</dbReference>
<feature type="compositionally biased region" description="Basic and acidic residues" evidence="8">
    <location>
        <begin position="615"/>
        <end position="647"/>
    </location>
</feature>
<dbReference type="SMART" id="SM00404">
    <property type="entry name" value="PTPc_motif"/>
    <property type="match status" value="1"/>
</dbReference>
<dbReference type="Pfam" id="PF00102">
    <property type="entry name" value="Y_phosphatase"/>
    <property type="match status" value="1"/>
</dbReference>
<dbReference type="Gene3D" id="1.20.80.10">
    <property type="match status" value="1"/>
</dbReference>
<dbReference type="CDD" id="cd14473">
    <property type="entry name" value="FERM_B-lobe"/>
    <property type="match status" value="1"/>
</dbReference>
<dbReference type="SMART" id="SM00194">
    <property type="entry name" value="PTPc"/>
    <property type="match status" value="1"/>
</dbReference>
<dbReference type="EC" id="3.1.3.48" evidence="3"/>
<evidence type="ECO:0000256" key="4">
    <source>
        <dbReference type="ARBA" id="ARBA00022490"/>
    </source>
</evidence>
<dbReference type="Gene3D" id="2.30.29.30">
    <property type="entry name" value="Pleckstrin-homology domain (PH domain)/Phosphotyrosine-binding domain (PTB)"/>
    <property type="match status" value="1"/>
</dbReference>
<proteinExistence type="inferred from homology"/>
<dbReference type="SMART" id="SM00295">
    <property type="entry name" value="B41"/>
    <property type="match status" value="1"/>
</dbReference>
<evidence type="ECO:0000313" key="13">
    <source>
        <dbReference type="Proteomes" id="UP000596742"/>
    </source>
</evidence>
<name>A0A8B6E5Z1_MYTGA</name>
<dbReference type="InterPro" id="IPR011993">
    <property type="entry name" value="PH-like_dom_sf"/>
</dbReference>
<dbReference type="Pfam" id="PF00373">
    <property type="entry name" value="FERM_M"/>
    <property type="match status" value="1"/>
</dbReference>
<dbReference type="InterPro" id="IPR029021">
    <property type="entry name" value="Prot-tyrosine_phosphatase-like"/>
</dbReference>
<dbReference type="Proteomes" id="UP000596742">
    <property type="component" value="Unassembled WGS sequence"/>
</dbReference>
<dbReference type="InterPro" id="IPR019748">
    <property type="entry name" value="FERM_central"/>
</dbReference>
<dbReference type="InterPro" id="IPR000242">
    <property type="entry name" value="PTP_cat"/>
</dbReference>
<dbReference type="GO" id="GO:0005856">
    <property type="term" value="C:cytoskeleton"/>
    <property type="evidence" value="ECO:0007669"/>
    <property type="project" value="UniProtKB-SubCell"/>
</dbReference>
<dbReference type="InterPro" id="IPR000387">
    <property type="entry name" value="Tyr_Pase_dom"/>
</dbReference>
<dbReference type="AlphaFoldDB" id="A0A8B6E5Z1"/>
<evidence type="ECO:0000259" key="9">
    <source>
        <dbReference type="PROSITE" id="PS50055"/>
    </source>
</evidence>
<dbReference type="InterPro" id="IPR003595">
    <property type="entry name" value="Tyr_Pase_cat"/>
</dbReference>
<evidence type="ECO:0000259" key="10">
    <source>
        <dbReference type="PROSITE" id="PS50056"/>
    </source>
</evidence>
<keyword evidence="12" id="KW-0675">Receptor</keyword>
<dbReference type="EMBL" id="UYJE01004674">
    <property type="protein sequence ID" value="VDI30233.1"/>
    <property type="molecule type" value="Genomic_DNA"/>
</dbReference>
<feature type="compositionally biased region" description="Low complexity" evidence="8">
    <location>
        <begin position="338"/>
        <end position="355"/>
    </location>
</feature>
<feature type="region of interest" description="Disordered" evidence="8">
    <location>
        <begin position="558"/>
        <end position="649"/>
    </location>
</feature>
<keyword evidence="4" id="KW-0963">Cytoplasm</keyword>
<dbReference type="SUPFAM" id="SSF54236">
    <property type="entry name" value="Ubiquitin-like"/>
    <property type="match status" value="1"/>
</dbReference>
<feature type="domain" description="Tyrosine specific protein phosphatases" evidence="10">
    <location>
        <begin position="987"/>
        <end position="1066"/>
    </location>
</feature>
<feature type="region of interest" description="Disordered" evidence="8">
    <location>
        <begin position="327"/>
        <end position="414"/>
    </location>
</feature>
<dbReference type="PRINTS" id="PR00700">
    <property type="entry name" value="PRTYPHPHTASE"/>
</dbReference>
<evidence type="ECO:0000256" key="5">
    <source>
        <dbReference type="ARBA" id="ARBA00022801"/>
    </source>
</evidence>
<evidence type="ECO:0000313" key="12">
    <source>
        <dbReference type="EMBL" id="VDI30233.1"/>
    </source>
</evidence>
<dbReference type="CDD" id="cd17099">
    <property type="entry name" value="FERM_F1_PTPN14_like"/>
    <property type="match status" value="1"/>
</dbReference>
<dbReference type="InterPro" id="IPR016130">
    <property type="entry name" value="Tyr_Pase_AS"/>
</dbReference>
<dbReference type="PROSITE" id="PS50056">
    <property type="entry name" value="TYR_PHOSPHATASE_2"/>
    <property type="match status" value="1"/>
</dbReference>
<dbReference type="Gene3D" id="3.10.20.90">
    <property type="entry name" value="Phosphatidylinositol 3-kinase Catalytic Subunit, Chain A, domain 1"/>
    <property type="match status" value="1"/>
</dbReference>
<dbReference type="Pfam" id="PF09380">
    <property type="entry name" value="FERM_C"/>
    <property type="match status" value="1"/>
</dbReference>
<feature type="domain" description="Tyrosine-protein phosphatase" evidence="9">
    <location>
        <begin position="806"/>
        <end position="1075"/>
    </location>
</feature>
<protein>
    <recommendedName>
        <fullName evidence="3">protein-tyrosine-phosphatase</fullName>
        <ecNumber evidence="3">3.1.3.48</ecNumber>
    </recommendedName>
</protein>
<dbReference type="FunFam" id="3.10.20.90:FF:000039">
    <property type="entry name" value="Tyrosine-protein phosphatase non-receptor type"/>
    <property type="match status" value="1"/>
</dbReference>
<evidence type="ECO:0000259" key="11">
    <source>
        <dbReference type="PROSITE" id="PS50057"/>
    </source>
</evidence>
<feature type="region of interest" description="Disordered" evidence="8">
    <location>
        <begin position="724"/>
        <end position="756"/>
    </location>
</feature>
<feature type="compositionally biased region" description="Polar residues" evidence="8">
    <location>
        <begin position="362"/>
        <end position="399"/>
    </location>
</feature>
<keyword evidence="6" id="KW-0904">Protein phosphatase</keyword>
<evidence type="ECO:0000256" key="3">
    <source>
        <dbReference type="ARBA" id="ARBA00013064"/>
    </source>
</evidence>
<comment type="similarity">
    <text evidence="2">Belongs to the protein-tyrosine phosphatase family. Non-receptor class subfamily.</text>
</comment>
<gene>
    <name evidence="12" type="ORF">MGAL_10B085529</name>
</gene>
<dbReference type="InterPro" id="IPR035963">
    <property type="entry name" value="FERM_2"/>
</dbReference>
<dbReference type="PROSITE" id="PS50055">
    <property type="entry name" value="TYR_PHOSPHATASE_PTP"/>
    <property type="match status" value="1"/>
</dbReference>
<keyword evidence="5 12" id="KW-0378">Hydrolase</keyword>
<keyword evidence="13" id="KW-1185">Reference proteome</keyword>
<feature type="compositionally biased region" description="Polar residues" evidence="8">
    <location>
        <begin position="685"/>
        <end position="707"/>
    </location>
</feature>
<evidence type="ECO:0000256" key="1">
    <source>
        <dbReference type="ARBA" id="ARBA00004245"/>
    </source>
</evidence>
<dbReference type="Pfam" id="PF09379">
    <property type="entry name" value="FERM_N"/>
    <property type="match status" value="1"/>
</dbReference>
<dbReference type="OrthoDB" id="5854685at2759"/>
<dbReference type="SUPFAM" id="SSF50729">
    <property type="entry name" value="PH domain-like"/>
    <property type="match status" value="1"/>
</dbReference>
<dbReference type="Gene3D" id="3.90.190.10">
    <property type="entry name" value="Protein tyrosine phosphatase superfamily"/>
    <property type="match status" value="1"/>
</dbReference>
<dbReference type="InterPro" id="IPR014352">
    <property type="entry name" value="FERM/acyl-CoA-bd_prot_sf"/>
</dbReference>
<dbReference type="PANTHER" id="PTHR45706:SF1">
    <property type="entry name" value="PEZ, ISOFORM A"/>
    <property type="match status" value="1"/>
</dbReference>
<feature type="domain" description="FERM" evidence="11">
    <location>
        <begin position="21"/>
        <end position="308"/>
    </location>
</feature>
<dbReference type="SUPFAM" id="SSF52799">
    <property type="entry name" value="(Phosphotyrosine protein) phosphatases II"/>
    <property type="match status" value="1"/>
</dbReference>
<feature type="region of interest" description="Disordered" evidence="8">
    <location>
        <begin position="683"/>
        <end position="707"/>
    </location>
</feature>
<dbReference type="PROSITE" id="PS50057">
    <property type="entry name" value="FERM_3"/>
    <property type="match status" value="1"/>
</dbReference>
<dbReference type="InterPro" id="IPR019749">
    <property type="entry name" value="Band_41_domain"/>
</dbReference>
<dbReference type="SMART" id="SM01196">
    <property type="entry name" value="FERM_C"/>
    <property type="match status" value="1"/>
</dbReference>
<comment type="subcellular location">
    <subcellularLocation>
        <location evidence="1">Cytoplasm</location>
        <location evidence="1">Cytoskeleton</location>
    </subcellularLocation>
</comment>
<evidence type="ECO:0000256" key="8">
    <source>
        <dbReference type="SAM" id="MobiDB-lite"/>
    </source>
</evidence>
<dbReference type="InterPro" id="IPR018980">
    <property type="entry name" value="FERM_PH-like_C"/>
</dbReference>
<organism evidence="12 13">
    <name type="scientific">Mytilus galloprovincialis</name>
    <name type="common">Mediterranean mussel</name>
    <dbReference type="NCBI Taxonomy" id="29158"/>
    <lineage>
        <taxon>Eukaryota</taxon>
        <taxon>Metazoa</taxon>
        <taxon>Spiralia</taxon>
        <taxon>Lophotrochozoa</taxon>
        <taxon>Mollusca</taxon>
        <taxon>Bivalvia</taxon>
        <taxon>Autobranchia</taxon>
        <taxon>Pteriomorphia</taxon>
        <taxon>Mytilida</taxon>
        <taxon>Mytiloidea</taxon>
        <taxon>Mytilidae</taxon>
        <taxon>Mytilinae</taxon>
        <taxon>Mytilus</taxon>
    </lineage>
</organism>